<evidence type="ECO:0000256" key="4">
    <source>
        <dbReference type="ARBA" id="ARBA00022705"/>
    </source>
</evidence>
<evidence type="ECO:0000256" key="5">
    <source>
        <dbReference type="ARBA" id="ARBA00022723"/>
    </source>
</evidence>
<dbReference type="PROSITE" id="PS51462">
    <property type="entry name" value="NUDIX"/>
    <property type="match status" value="1"/>
</dbReference>
<dbReference type="GO" id="GO:0046872">
    <property type="term" value="F:metal ion binding"/>
    <property type="evidence" value="ECO:0007669"/>
    <property type="project" value="UniProtKB-KW"/>
</dbReference>
<sequence>MKQVHVAVAVVVVNDQDILIARRPDDKHQGGRWEFPGGKVEADESVEAALVRELDEEVALPVALGAITSLMKIPFEYPDKRVLLDVCWVEANMNDALLAHGAEGQEVRWVHYSRLNEFTFPDANQPIVVAIQQRLDALN</sequence>
<evidence type="ECO:0000313" key="13">
    <source>
        <dbReference type="EMBL" id="CUS40066.1"/>
    </source>
</evidence>
<dbReference type="SUPFAM" id="SSF55811">
    <property type="entry name" value="Nudix"/>
    <property type="match status" value="1"/>
</dbReference>
<comment type="similarity">
    <text evidence="2">Belongs to the Nudix hydrolase family.</text>
</comment>
<evidence type="ECO:0000256" key="7">
    <source>
        <dbReference type="ARBA" id="ARBA00022801"/>
    </source>
</evidence>
<dbReference type="PRINTS" id="PR00502">
    <property type="entry name" value="NUDIXFAMILY"/>
</dbReference>
<reference evidence="13" key="1">
    <citation type="submission" date="2015-10" db="EMBL/GenBank/DDBJ databases">
        <authorList>
            <person name="Gilbert D.G."/>
        </authorList>
    </citation>
    <scope>NUCLEOTIDE SEQUENCE</scope>
</reference>
<evidence type="ECO:0000256" key="1">
    <source>
        <dbReference type="ARBA" id="ARBA00001946"/>
    </source>
</evidence>
<dbReference type="GO" id="GO:0044715">
    <property type="term" value="F:8-oxo-dGDP phosphatase activity"/>
    <property type="evidence" value="ECO:0007669"/>
    <property type="project" value="TreeGrafter"/>
</dbReference>
<proteinExistence type="inferred from homology"/>
<evidence type="ECO:0000256" key="6">
    <source>
        <dbReference type="ARBA" id="ARBA00022763"/>
    </source>
</evidence>
<evidence type="ECO:0000256" key="9">
    <source>
        <dbReference type="ARBA" id="ARBA00023204"/>
    </source>
</evidence>
<name>A0A161JZL0_9ZZZZ</name>
<dbReference type="CDD" id="cd03425">
    <property type="entry name" value="NUDIX_MutT_NudA_like"/>
    <property type="match status" value="1"/>
</dbReference>
<keyword evidence="8" id="KW-0460">Magnesium</keyword>
<dbReference type="Pfam" id="PF00293">
    <property type="entry name" value="NUDIX"/>
    <property type="match status" value="1"/>
</dbReference>
<protein>
    <recommendedName>
        <fullName evidence="11">8-oxo-dGTP diphosphatase</fullName>
        <ecNumber evidence="11">3.6.1.55</ecNumber>
    </recommendedName>
</protein>
<feature type="domain" description="Nudix hydrolase" evidence="12">
    <location>
        <begin position="3"/>
        <end position="135"/>
    </location>
</feature>
<dbReference type="EMBL" id="CZQC01000003">
    <property type="protein sequence ID" value="CUS40066.1"/>
    <property type="molecule type" value="Genomic_DNA"/>
</dbReference>
<keyword evidence="6" id="KW-0227">DNA damage</keyword>
<dbReference type="GO" id="GO:0035539">
    <property type="term" value="F:8-oxo-7,8-dihydrodeoxyguanosine triphosphate pyrophosphatase activity"/>
    <property type="evidence" value="ECO:0007669"/>
    <property type="project" value="UniProtKB-EC"/>
</dbReference>
<dbReference type="GO" id="GO:0044716">
    <property type="term" value="F:8-oxo-GDP phosphatase activity"/>
    <property type="evidence" value="ECO:0007669"/>
    <property type="project" value="TreeGrafter"/>
</dbReference>
<organism evidence="13">
    <name type="scientific">hydrothermal vent metagenome</name>
    <dbReference type="NCBI Taxonomy" id="652676"/>
    <lineage>
        <taxon>unclassified sequences</taxon>
        <taxon>metagenomes</taxon>
        <taxon>ecological metagenomes</taxon>
    </lineage>
</organism>
<dbReference type="GO" id="GO:0008413">
    <property type="term" value="F:8-oxo-7,8-dihydroguanosine triphosphate pyrophosphatase activity"/>
    <property type="evidence" value="ECO:0007669"/>
    <property type="project" value="InterPro"/>
</dbReference>
<gene>
    <name evidence="13" type="ORF">MGWOODY_Tha1035</name>
</gene>
<keyword evidence="3" id="KW-0515">Mutator protein</keyword>
<dbReference type="InterPro" id="IPR000086">
    <property type="entry name" value="NUDIX_hydrolase_dom"/>
</dbReference>
<evidence type="ECO:0000256" key="8">
    <source>
        <dbReference type="ARBA" id="ARBA00022842"/>
    </source>
</evidence>
<dbReference type="NCBIfam" id="TIGR00586">
    <property type="entry name" value="mutt"/>
    <property type="match status" value="1"/>
</dbReference>
<dbReference type="InterPro" id="IPR047127">
    <property type="entry name" value="MutT-like"/>
</dbReference>
<dbReference type="PANTHER" id="PTHR47707:SF1">
    <property type="entry name" value="NUDIX HYDROLASE FAMILY PROTEIN"/>
    <property type="match status" value="1"/>
</dbReference>
<evidence type="ECO:0000259" key="12">
    <source>
        <dbReference type="PROSITE" id="PS51462"/>
    </source>
</evidence>
<dbReference type="EC" id="3.6.1.55" evidence="11"/>
<comment type="cofactor">
    <cofactor evidence="1">
        <name>Mg(2+)</name>
        <dbReference type="ChEBI" id="CHEBI:18420"/>
    </cofactor>
</comment>
<keyword evidence="9" id="KW-0234">DNA repair</keyword>
<dbReference type="InterPro" id="IPR015797">
    <property type="entry name" value="NUDIX_hydrolase-like_dom_sf"/>
</dbReference>
<evidence type="ECO:0000256" key="2">
    <source>
        <dbReference type="ARBA" id="ARBA00005582"/>
    </source>
</evidence>
<keyword evidence="7 13" id="KW-0378">Hydrolase</keyword>
<dbReference type="AlphaFoldDB" id="A0A161JZL0"/>
<dbReference type="PANTHER" id="PTHR47707">
    <property type="entry name" value="8-OXO-DGTP DIPHOSPHATASE"/>
    <property type="match status" value="1"/>
</dbReference>
<dbReference type="GO" id="GO:0006281">
    <property type="term" value="P:DNA repair"/>
    <property type="evidence" value="ECO:0007669"/>
    <property type="project" value="UniProtKB-KW"/>
</dbReference>
<evidence type="ECO:0000256" key="10">
    <source>
        <dbReference type="ARBA" id="ARBA00035861"/>
    </source>
</evidence>
<dbReference type="InterPro" id="IPR003561">
    <property type="entry name" value="Mutator_MutT"/>
</dbReference>
<dbReference type="GO" id="GO:0006260">
    <property type="term" value="P:DNA replication"/>
    <property type="evidence" value="ECO:0007669"/>
    <property type="project" value="UniProtKB-KW"/>
</dbReference>
<dbReference type="InterPro" id="IPR020476">
    <property type="entry name" value="Nudix_hydrolase"/>
</dbReference>
<comment type="catalytic activity">
    <reaction evidence="10">
        <text>8-oxo-dGTP + H2O = 8-oxo-dGMP + diphosphate + H(+)</text>
        <dbReference type="Rhea" id="RHEA:31575"/>
        <dbReference type="ChEBI" id="CHEBI:15377"/>
        <dbReference type="ChEBI" id="CHEBI:15378"/>
        <dbReference type="ChEBI" id="CHEBI:33019"/>
        <dbReference type="ChEBI" id="CHEBI:63224"/>
        <dbReference type="ChEBI" id="CHEBI:77896"/>
        <dbReference type="EC" id="3.6.1.55"/>
    </reaction>
</comment>
<dbReference type="Gene3D" id="3.90.79.10">
    <property type="entry name" value="Nucleoside Triphosphate Pyrophosphohydrolase"/>
    <property type="match status" value="1"/>
</dbReference>
<evidence type="ECO:0000256" key="11">
    <source>
        <dbReference type="ARBA" id="ARBA00038905"/>
    </source>
</evidence>
<evidence type="ECO:0000256" key="3">
    <source>
        <dbReference type="ARBA" id="ARBA00022457"/>
    </source>
</evidence>
<keyword evidence="4" id="KW-0235">DNA replication</keyword>
<keyword evidence="5" id="KW-0479">Metal-binding</keyword>
<accession>A0A161JZL0</accession>